<protein>
    <submittedName>
        <fullName evidence="1">Uncharacterized protein</fullName>
    </submittedName>
</protein>
<reference evidence="1" key="1">
    <citation type="submission" date="2019-08" db="EMBL/GenBank/DDBJ databases">
        <title>The improved chromosome-level genome for the pearl oyster Pinctada fucata martensii using PacBio sequencing and Hi-C.</title>
        <authorList>
            <person name="Zheng Z."/>
        </authorList>
    </citation>
    <scope>NUCLEOTIDE SEQUENCE</scope>
    <source>
        <strain evidence="1">ZZ-2019</strain>
        <tissue evidence="1">Adductor muscle</tissue>
    </source>
</reference>
<evidence type="ECO:0000313" key="2">
    <source>
        <dbReference type="Proteomes" id="UP001186944"/>
    </source>
</evidence>
<comment type="caution">
    <text evidence="1">The sequence shown here is derived from an EMBL/GenBank/DDBJ whole genome shotgun (WGS) entry which is preliminary data.</text>
</comment>
<gene>
    <name evidence="1" type="ORF">FSP39_002078</name>
</gene>
<accession>A0AA89BVR9</accession>
<evidence type="ECO:0000313" key="1">
    <source>
        <dbReference type="EMBL" id="KAK3089248.1"/>
    </source>
</evidence>
<keyword evidence="2" id="KW-1185">Reference proteome</keyword>
<proteinExistence type="predicted"/>
<dbReference type="Proteomes" id="UP001186944">
    <property type="component" value="Unassembled WGS sequence"/>
</dbReference>
<name>A0AA89BVR9_PINIB</name>
<organism evidence="1 2">
    <name type="scientific">Pinctada imbricata</name>
    <name type="common">Atlantic pearl-oyster</name>
    <name type="synonym">Pinctada martensii</name>
    <dbReference type="NCBI Taxonomy" id="66713"/>
    <lineage>
        <taxon>Eukaryota</taxon>
        <taxon>Metazoa</taxon>
        <taxon>Spiralia</taxon>
        <taxon>Lophotrochozoa</taxon>
        <taxon>Mollusca</taxon>
        <taxon>Bivalvia</taxon>
        <taxon>Autobranchia</taxon>
        <taxon>Pteriomorphia</taxon>
        <taxon>Pterioida</taxon>
        <taxon>Pterioidea</taxon>
        <taxon>Pteriidae</taxon>
        <taxon>Pinctada</taxon>
    </lineage>
</organism>
<dbReference type="AlphaFoldDB" id="A0AA89BVR9"/>
<sequence length="465" mass="54142">MCCYLISGITSVNVKERIMMLEHFQKKHFVHSLGKTAEVIKYVLESSFVLHSTERCLAFTCFIGNILNDLSKLGPDCCIDSETSLKILTMCRRGDMNQLPTSCRQLIQKVLEELCKIRYGTRYSILCFMFMTYPFLPLENFHLKEIQRQDIKSNEENNRMLQSITRLICKKIVDYPPAKDERDFLDQFQRHLPLELQTTIVDYLVGSLIEKEYVELSVKRLLSMYKIHLKTACTKGRMNEVIAHFELLRRKHYTDEEVLISEFEPSFLHCLEVFDKKLTDNDIKTVFGVCVSGKVFRSLEMRERLLSVVVKSRNADVHYLFIQCLQSRVFDDLESERYVKLSCEWFGTAVECHCSCSPKDNTEFVKSVYKYLGDLLSVDTLSKLPDFNLSVCERAYIVLHTIDILDTIRSIPKIEELPDVEVEDIFKQHVQRHLKESFSAGLIDIPDLVKRICGKTLEKIRISSK</sequence>
<dbReference type="EMBL" id="VSWD01000010">
    <property type="protein sequence ID" value="KAK3089248.1"/>
    <property type="molecule type" value="Genomic_DNA"/>
</dbReference>